<dbReference type="AlphaFoldDB" id="A0A4Q2RHV3"/>
<gene>
    <name evidence="7" type="ORF">D3272_05000</name>
</gene>
<dbReference type="PANTHER" id="PTHR30136">
    <property type="entry name" value="HELIX-TURN-HELIX TRANSCRIPTIONAL REGULATOR, ICLR FAMILY"/>
    <property type="match status" value="1"/>
</dbReference>
<dbReference type="InterPro" id="IPR036388">
    <property type="entry name" value="WH-like_DNA-bd_sf"/>
</dbReference>
<dbReference type="InterPro" id="IPR005471">
    <property type="entry name" value="Tscrpt_reg_IclR_N"/>
</dbReference>
<dbReference type="InterPro" id="IPR029016">
    <property type="entry name" value="GAF-like_dom_sf"/>
</dbReference>
<feature type="domain" description="HTH iclR-type" evidence="5">
    <location>
        <begin position="47"/>
        <end position="109"/>
    </location>
</feature>
<keyword evidence="2" id="KW-0238">DNA-binding</keyword>
<comment type="caution">
    <text evidence="7">The sequence shown here is derived from an EMBL/GenBank/DDBJ whole genome shotgun (WGS) entry which is preliminary data.</text>
</comment>
<dbReference type="InterPro" id="IPR014757">
    <property type="entry name" value="Tscrpt_reg_IclR_C"/>
</dbReference>
<dbReference type="PROSITE" id="PS51078">
    <property type="entry name" value="ICLR_ED"/>
    <property type="match status" value="1"/>
</dbReference>
<evidence type="ECO:0000256" key="4">
    <source>
        <dbReference type="SAM" id="MobiDB-lite"/>
    </source>
</evidence>
<evidence type="ECO:0000313" key="8">
    <source>
        <dbReference type="Proteomes" id="UP000289411"/>
    </source>
</evidence>
<feature type="compositionally biased region" description="Low complexity" evidence="4">
    <location>
        <begin position="26"/>
        <end position="38"/>
    </location>
</feature>
<dbReference type="EMBL" id="QYBC01000003">
    <property type="protein sequence ID" value="RYB06689.1"/>
    <property type="molecule type" value="Genomic_DNA"/>
</dbReference>
<dbReference type="InterPro" id="IPR036390">
    <property type="entry name" value="WH_DNA-bd_sf"/>
</dbReference>
<dbReference type="Pfam" id="PF01614">
    <property type="entry name" value="IclR_C"/>
    <property type="match status" value="1"/>
</dbReference>
<evidence type="ECO:0000313" key="7">
    <source>
        <dbReference type="EMBL" id="RYB06689.1"/>
    </source>
</evidence>
<dbReference type="InterPro" id="IPR050707">
    <property type="entry name" value="HTH_MetabolicPath_Reg"/>
</dbReference>
<feature type="region of interest" description="Disordered" evidence="4">
    <location>
        <begin position="23"/>
        <end position="43"/>
    </location>
</feature>
<organism evidence="7 8">
    <name type="scientific">Lichenibacterium ramalinae</name>
    <dbReference type="NCBI Taxonomy" id="2316527"/>
    <lineage>
        <taxon>Bacteria</taxon>
        <taxon>Pseudomonadati</taxon>
        <taxon>Pseudomonadota</taxon>
        <taxon>Alphaproteobacteria</taxon>
        <taxon>Hyphomicrobiales</taxon>
        <taxon>Lichenihabitantaceae</taxon>
        <taxon>Lichenibacterium</taxon>
    </lineage>
</organism>
<keyword evidence="1" id="KW-0805">Transcription regulation</keyword>
<dbReference type="Gene3D" id="1.10.10.10">
    <property type="entry name" value="Winged helix-like DNA-binding domain superfamily/Winged helix DNA-binding domain"/>
    <property type="match status" value="1"/>
</dbReference>
<dbReference type="GO" id="GO:0003677">
    <property type="term" value="F:DNA binding"/>
    <property type="evidence" value="ECO:0007669"/>
    <property type="project" value="UniProtKB-KW"/>
</dbReference>
<proteinExistence type="predicted"/>
<dbReference type="Pfam" id="PF09339">
    <property type="entry name" value="HTH_IclR"/>
    <property type="match status" value="1"/>
</dbReference>
<dbReference type="PANTHER" id="PTHR30136:SF24">
    <property type="entry name" value="HTH-TYPE TRANSCRIPTIONAL REPRESSOR ALLR"/>
    <property type="match status" value="1"/>
</dbReference>
<dbReference type="SUPFAM" id="SSF46785">
    <property type="entry name" value="Winged helix' DNA-binding domain"/>
    <property type="match status" value="1"/>
</dbReference>
<reference evidence="7 8" key="2">
    <citation type="submission" date="2019-02" db="EMBL/GenBank/DDBJ databases">
        <title>'Lichenibacterium ramalinii' gen. nov. sp. nov., 'Lichenibacterium minor' gen. nov. sp. nov.</title>
        <authorList>
            <person name="Pankratov T."/>
        </authorList>
    </citation>
    <scope>NUCLEOTIDE SEQUENCE [LARGE SCALE GENOMIC DNA]</scope>
    <source>
        <strain evidence="7 8">RmlP001</strain>
    </source>
</reference>
<dbReference type="SMART" id="SM00346">
    <property type="entry name" value="HTH_ICLR"/>
    <property type="match status" value="1"/>
</dbReference>
<dbReference type="GO" id="GO:0003700">
    <property type="term" value="F:DNA-binding transcription factor activity"/>
    <property type="evidence" value="ECO:0007669"/>
    <property type="project" value="TreeGrafter"/>
</dbReference>
<dbReference type="OrthoDB" id="6057486at2"/>
<reference evidence="7 8" key="1">
    <citation type="submission" date="2018-09" db="EMBL/GenBank/DDBJ databases">
        <authorList>
            <person name="Grouzdev D.S."/>
            <person name="Krutkina M.S."/>
        </authorList>
    </citation>
    <scope>NUCLEOTIDE SEQUENCE [LARGE SCALE GENOMIC DNA]</scope>
    <source>
        <strain evidence="7 8">RmlP001</strain>
    </source>
</reference>
<accession>A0A4Q2RHV3</accession>
<evidence type="ECO:0000256" key="1">
    <source>
        <dbReference type="ARBA" id="ARBA00023015"/>
    </source>
</evidence>
<evidence type="ECO:0000256" key="2">
    <source>
        <dbReference type="ARBA" id="ARBA00023125"/>
    </source>
</evidence>
<dbReference type="Gene3D" id="3.30.450.40">
    <property type="match status" value="1"/>
</dbReference>
<dbReference type="GO" id="GO:0045892">
    <property type="term" value="P:negative regulation of DNA-templated transcription"/>
    <property type="evidence" value="ECO:0007669"/>
    <property type="project" value="TreeGrafter"/>
</dbReference>
<keyword evidence="8" id="KW-1185">Reference proteome</keyword>
<keyword evidence="3" id="KW-0804">Transcription</keyword>
<sequence>MRSYISHCDIECSLTGVEVSIERRSPPSADPAADPSAKPSRDDPLQVASVAKAFRLIDAFGRASGDLGLAELAELSGLDRSATQRFAHTLWRLGYLDKDERTRRFRLGKRVLDAAFDFLRVDGLVERATPALIELRHACGERANLSLHDDTTMIYAIRQQTKREYFAATLIGRRIPVFCTAGGRAVLSRLPEAAARSIVARSDLAPLTPRTICDPDAIMDRVRTAAADGFAMAVEETTPGEITAGAAVIDAAGQPVAAVHIAASTVDWSPKAFAERFGPLVRETARSLSQGPRPVPDRGR</sequence>
<evidence type="ECO:0000256" key="3">
    <source>
        <dbReference type="ARBA" id="ARBA00023163"/>
    </source>
</evidence>
<feature type="domain" description="IclR-ED" evidence="6">
    <location>
        <begin position="103"/>
        <end position="294"/>
    </location>
</feature>
<evidence type="ECO:0000259" key="5">
    <source>
        <dbReference type="PROSITE" id="PS51077"/>
    </source>
</evidence>
<name>A0A4Q2RHV3_9HYPH</name>
<dbReference type="SUPFAM" id="SSF55781">
    <property type="entry name" value="GAF domain-like"/>
    <property type="match status" value="1"/>
</dbReference>
<dbReference type="PROSITE" id="PS51077">
    <property type="entry name" value="HTH_ICLR"/>
    <property type="match status" value="1"/>
</dbReference>
<protein>
    <submittedName>
        <fullName evidence="7">IclR family transcriptional regulator</fullName>
    </submittedName>
</protein>
<dbReference type="Proteomes" id="UP000289411">
    <property type="component" value="Unassembled WGS sequence"/>
</dbReference>
<evidence type="ECO:0000259" key="6">
    <source>
        <dbReference type="PROSITE" id="PS51078"/>
    </source>
</evidence>